<sequence length="348" mass="38922">MESESILANTLSMDFSCYTSKATTSRANSNYIVDGTNTTTIPSGNSIGVFSFYQGPTKWDDITSHVASFMNNQKMVAKALNNTVSFTYSPTKYWPSNPNDKLSFFAYYPWNNLSNGSQDIGVENIEDESKMCLRLNVEDNPSDQVDVMLSDLIKDKTYQDTNNEGKIDFNFHHILSFVNIKLIIDDNMKSIAKLKVNSAMISGLYNAGTCHPSYDQSSGKTVFTWTPYFKTGTSDQQYVLDTSALSSTTSNQTGNILLMVPQQLSTNVVFTINYDIIFIDNNGNEKYKYTNNEQNVVLKNTGNITDWLPGKKYTYTFTIGLKPIKMDATTDEWSNSGYDTDVSGPSTN</sequence>
<accession>A0ABM7P1V3</accession>
<protein>
    <submittedName>
        <fullName evidence="1">Fimbrillin family protein</fullName>
    </submittedName>
</protein>
<evidence type="ECO:0000313" key="1">
    <source>
        <dbReference type="EMBL" id="BCS86714.1"/>
    </source>
</evidence>
<gene>
    <name evidence="1" type="ORF">prwr041_26070</name>
</gene>
<organism evidence="1 2">
    <name type="scientific">Prevotella herbatica</name>
    <dbReference type="NCBI Taxonomy" id="2801997"/>
    <lineage>
        <taxon>Bacteria</taxon>
        <taxon>Pseudomonadati</taxon>
        <taxon>Bacteroidota</taxon>
        <taxon>Bacteroidia</taxon>
        <taxon>Bacteroidales</taxon>
        <taxon>Prevotellaceae</taxon>
        <taxon>Prevotella</taxon>
    </lineage>
</organism>
<dbReference type="InterPro" id="IPR042278">
    <property type="entry name" value="Mfa-like_1_N"/>
</dbReference>
<dbReference type="CDD" id="cd13120">
    <property type="entry name" value="BF2867_like_N"/>
    <property type="match status" value="1"/>
</dbReference>
<dbReference type="InterPro" id="IPR025049">
    <property type="entry name" value="Mfa-like_1"/>
</dbReference>
<reference evidence="1 2" key="1">
    <citation type="journal article" date="2022" name="Int. J. Syst. Evol. Microbiol.">
        <title>Prevotella herbatica sp. nov., a plant polysaccharide-decomposing anaerobic bacterium isolated from a methanogenic reactor.</title>
        <authorList>
            <person name="Uek A."/>
            <person name="Tonouchi A."/>
            <person name="Kaku N."/>
            <person name="Ueki K."/>
        </authorList>
    </citation>
    <scope>NUCLEOTIDE SEQUENCE [LARGE SCALE GENOMIC DNA]</scope>
    <source>
        <strain evidence="1 2">WR041</strain>
    </source>
</reference>
<keyword evidence="2" id="KW-1185">Reference proteome</keyword>
<dbReference type="Pfam" id="PF13149">
    <property type="entry name" value="Mfa_like_1"/>
    <property type="match status" value="1"/>
</dbReference>
<dbReference type="RefSeq" id="WP_207154273.1">
    <property type="nucleotide sequence ID" value="NZ_AP024484.1"/>
</dbReference>
<dbReference type="Gene3D" id="2.60.40.2620">
    <property type="entry name" value="Fimbrillin-like"/>
    <property type="match status" value="1"/>
</dbReference>
<dbReference type="Gene3D" id="2.60.40.2630">
    <property type="match status" value="1"/>
</dbReference>
<name>A0ABM7P1V3_9BACT</name>
<dbReference type="Proteomes" id="UP001319045">
    <property type="component" value="Chromosome"/>
</dbReference>
<evidence type="ECO:0000313" key="2">
    <source>
        <dbReference type="Proteomes" id="UP001319045"/>
    </source>
</evidence>
<dbReference type="EMBL" id="AP024484">
    <property type="protein sequence ID" value="BCS86714.1"/>
    <property type="molecule type" value="Genomic_DNA"/>
</dbReference>
<proteinExistence type="predicted"/>